<gene>
    <name evidence="1" type="ORF">F4820DRAFT_223896</name>
</gene>
<evidence type="ECO:0000313" key="1">
    <source>
        <dbReference type="EMBL" id="KAI4870752.1"/>
    </source>
</evidence>
<dbReference type="Proteomes" id="UP001497700">
    <property type="component" value="Unassembled WGS sequence"/>
</dbReference>
<keyword evidence="2" id="KW-1185">Reference proteome</keyword>
<reference evidence="1 2" key="1">
    <citation type="journal article" date="2022" name="New Phytol.">
        <title>Ecological generalism drives hyperdiversity of secondary metabolite gene clusters in xylarialean endophytes.</title>
        <authorList>
            <person name="Franco M.E.E."/>
            <person name="Wisecaver J.H."/>
            <person name="Arnold A.E."/>
            <person name="Ju Y.M."/>
            <person name="Slot J.C."/>
            <person name="Ahrendt S."/>
            <person name="Moore L.P."/>
            <person name="Eastman K.E."/>
            <person name="Scott K."/>
            <person name="Konkel Z."/>
            <person name="Mondo S.J."/>
            <person name="Kuo A."/>
            <person name="Hayes R.D."/>
            <person name="Haridas S."/>
            <person name="Andreopoulos B."/>
            <person name="Riley R."/>
            <person name="LaButti K."/>
            <person name="Pangilinan J."/>
            <person name="Lipzen A."/>
            <person name="Amirebrahimi M."/>
            <person name="Yan J."/>
            <person name="Adam C."/>
            <person name="Keymanesh K."/>
            <person name="Ng V."/>
            <person name="Louie K."/>
            <person name="Northen T."/>
            <person name="Drula E."/>
            <person name="Henrissat B."/>
            <person name="Hsieh H.M."/>
            <person name="Youens-Clark K."/>
            <person name="Lutzoni F."/>
            <person name="Miadlikowska J."/>
            <person name="Eastwood D.C."/>
            <person name="Hamelin R.C."/>
            <person name="Grigoriev I.V."/>
            <person name="U'Ren J.M."/>
        </authorList>
    </citation>
    <scope>NUCLEOTIDE SEQUENCE [LARGE SCALE GENOMIC DNA]</scope>
    <source>
        <strain evidence="1 2">CBS 119005</strain>
    </source>
</reference>
<proteinExistence type="predicted"/>
<comment type="caution">
    <text evidence="1">The sequence shown here is derived from an EMBL/GenBank/DDBJ whole genome shotgun (WGS) entry which is preliminary data.</text>
</comment>
<accession>A0ACB9ZH99</accession>
<evidence type="ECO:0000313" key="2">
    <source>
        <dbReference type="Proteomes" id="UP001497700"/>
    </source>
</evidence>
<name>A0ACB9ZH99_9PEZI</name>
<sequence length="277" mass="29860">MASQAGEEQPEEDLPAPAPIDQTPPQQQQTPPQQQQAPATTQQQQSRRQFPLTFNMYLDSRCGRQRRYVIGEHQPTPLYAVTTHPPSNLVLHSGPGDDSPPLAAIYQSQYGSTSTVTLPPLDVLPAPDNARIATLLKIEGGGSFSPTYTFTLETGGAGSHLEAFQWRHSSGAEVRALDDRGNGHGWKLVRLAPDAPAPRGATFASDGREVVAAWKWPSISQIMTKKFMFRFLGTGASGTLGERWALMAVASALKIWDFENKRAVYVPPSGGVSGGGA</sequence>
<protein>
    <submittedName>
        <fullName evidence="1">Uncharacterized protein</fullName>
    </submittedName>
</protein>
<organism evidence="1 2">
    <name type="scientific">Hypoxylon rubiginosum</name>
    <dbReference type="NCBI Taxonomy" id="110542"/>
    <lineage>
        <taxon>Eukaryota</taxon>
        <taxon>Fungi</taxon>
        <taxon>Dikarya</taxon>
        <taxon>Ascomycota</taxon>
        <taxon>Pezizomycotina</taxon>
        <taxon>Sordariomycetes</taxon>
        <taxon>Xylariomycetidae</taxon>
        <taxon>Xylariales</taxon>
        <taxon>Hypoxylaceae</taxon>
        <taxon>Hypoxylon</taxon>
    </lineage>
</organism>
<dbReference type="EMBL" id="MU393423">
    <property type="protein sequence ID" value="KAI4870752.1"/>
    <property type="molecule type" value="Genomic_DNA"/>
</dbReference>